<feature type="domain" description="E3 UFM1-protein ligase 1-like" evidence="9">
    <location>
        <begin position="540"/>
        <end position="658"/>
    </location>
</feature>
<dbReference type="AlphaFoldDB" id="A0A3B3V028"/>
<dbReference type="InterPro" id="IPR056761">
    <property type="entry name" value="Ufl1-like_C"/>
</dbReference>
<evidence type="ECO:0000259" key="8">
    <source>
        <dbReference type="Pfam" id="PF09743"/>
    </source>
</evidence>
<evidence type="ECO:0000256" key="4">
    <source>
        <dbReference type="ARBA" id="ARBA00022786"/>
    </source>
</evidence>
<dbReference type="InterPro" id="IPR056579">
    <property type="entry name" value="Ufl1_N"/>
</dbReference>
<dbReference type="GO" id="GO:0061666">
    <property type="term" value="F:UFM1 ligase activity"/>
    <property type="evidence" value="ECO:0007669"/>
    <property type="project" value="InterPro"/>
</dbReference>
<dbReference type="GO" id="GO:0034976">
    <property type="term" value="P:response to endoplasmic reticulum stress"/>
    <property type="evidence" value="ECO:0007669"/>
    <property type="project" value="TreeGrafter"/>
</dbReference>
<dbReference type="Pfam" id="PF23659">
    <property type="entry name" value="UFL1"/>
    <property type="match status" value="1"/>
</dbReference>
<keyword evidence="4" id="KW-0833">Ubl conjugation pathway</keyword>
<feature type="region of interest" description="Disordered" evidence="7">
    <location>
        <begin position="408"/>
        <end position="478"/>
    </location>
</feature>
<evidence type="ECO:0000256" key="1">
    <source>
        <dbReference type="ARBA" id="ARBA00010789"/>
    </source>
</evidence>
<proteinExistence type="inferred from homology"/>
<keyword evidence="12" id="KW-1185">Reference proteome</keyword>
<evidence type="ECO:0000313" key="11">
    <source>
        <dbReference type="Ensembl" id="ENSPLAP00000018322.1"/>
    </source>
</evidence>
<accession>A0A3B3V028</accession>
<dbReference type="Ensembl" id="ENSPLAT00000027788.1">
    <property type="protein sequence ID" value="ENSPLAP00000018322.1"/>
    <property type="gene ID" value="ENSPLAG00000022982.1"/>
</dbReference>
<dbReference type="Pfam" id="PF25041">
    <property type="entry name" value="UFL1_C"/>
    <property type="match status" value="1"/>
</dbReference>
<evidence type="ECO:0000256" key="2">
    <source>
        <dbReference type="ARBA" id="ARBA00019780"/>
    </source>
</evidence>
<feature type="domain" description="E3 UFM1-protein ligase-like C-terminal" evidence="10">
    <location>
        <begin position="664"/>
        <end position="781"/>
    </location>
</feature>
<reference evidence="11" key="1">
    <citation type="submission" date="2025-08" db="UniProtKB">
        <authorList>
            <consortium name="Ensembl"/>
        </authorList>
    </citation>
    <scope>IDENTIFICATION</scope>
</reference>
<dbReference type="GO" id="GO:0032434">
    <property type="term" value="P:regulation of proteasomal ubiquitin-dependent protein catabolic process"/>
    <property type="evidence" value="ECO:0007669"/>
    <property type="project" value="TreeGrafter"/>
</dbReference>
<reference evidence="11" key="2">
    <citation type="submission" date="2025-09" db="UniProtKB">
        <authorList>
            <consortium name="Ensembl"/>
        </authorList>
    </citation>
    <scope>IDENTIFICATION</scope>
</reference>
<organism evidence="11 12">
    <name type="scientific">Poecilia latipinna</name>
    <name type="common">sailfin molly</name>
    <dbReference type="NCBI Taxonomy" id="48699"/>
    <lineage>
        <taxon>Eukaryota</taxon>
        <taxon>Metazoa</taxon>
        <taxon>Chordata</taxon>
        <taxon>Craniata</taxon>
        <taxon>Vertebrata</taxon>
        <taxon>Euteleostomi</taxon>
        <taxon>Actinopterygii</taxon>
        <taxon>Neopterygii</taxon>
        <taxon>Teleostei</taxon>
        <taxon>Neoteleostei</taxon>
        <taxon>Acanthomorphata</taxon>
        <taxon>Ovalentaria</taxon>
        <taxon>Atherinomorphae</taxon>
        <taxon>Cyprinodontiformes</taxon>
        <taxon>Poeciliidae</taxon>
        <taxon>Poeciliinae</taxon>
        <taxon>Poecilia</taxon>
    </lineage>
</organism>
<dbReference type="PANTHER" id="PTHR31057:SF0">
    <property type="entry name" value="E3 UFM1-PROTEIN LIGASE 1"/>
    <property type="match status" value="1"/>
</dbReference>
<name>A0A3B3V028_9TELE</name>
<evidence type="ECO:0000259" key="9">
    <source>
        <dbReference type="Pfam" id="PF23659"/>
    </source>
</evidence>
<feature type="compositionally biased region" description="Basic and acidic residues" evidence="7">
    <location>
        <begin position="414"/>
        <end position="423"/>
    </location>
</feature>
<dbReference type="OrthoDB" id="10258297at2759"/>
<dbReference type="InterPro" id="IPR056580">
    <property type="entry name" value="Ufl1_dom"/>
</dbReference>
<evidence type="ECO:0000259" key="10">
    <source>
        <dbReference type="Pfam" id="PF25041"/>
    </source>
</evidence>
<evidence type="ECO:0000256" key="6">
    <source>
        <dbReference type="SAM" id="Coils"/>
    </source>
</evidence>
<feature type="coiled-coil region" evidence="6">
    <location>
        <begin position="533"/>
        <end position="560"/>
    </location>
</feature>
<keyword evidence="6" id="KW-0175">Coiled coil</keyword>
<evidence type="ECO:0000256" key="5">
    <source>
        <dbReference type="ARBA" id="ARBA00031516"/>
    </source>
</evidence>
<evidence type="ECO:0000313" key="12">
    <source>
        <dbReference type="Proteomes" id="UP000261500"/>
    </source>
</evidence>
<protein>
    <recommendedName>
        <fullName evidence="2">E3 UFM1-protein ligase 1</fullName>
    </recommendedName>
    <alternativeName>
        <fullName evidence="5">E3 UFM1-protein transferase 1</fullName>
    </alternativeName>
</protein>
<dbReference type="GeneID" id="106963424"/>
<dbReference type="Proteomes" id="UP000261500">
    <property type="component" value="Unplaced"/>
</dbReference>
<dbReference type="RefSeq" id="XP_014913809.1">
    <property type="nucleotide sequence ID" value="XM_015058323.1"/>
</dbReference>
<evidence type="ECO:0000256" key="3">
    <source>
        <dbReference type="ARBA" id="ARBA00022679"/>
    </source>
</evidence>
<feature type="domain" description="E3 UFM1-protein ligase 1-like N-terminal" evidence="8">
    <location>
        <begin position="7"/>
        <end position="284"/>
    </location>
</feature>
<dbReference type="CTD" id="23376"/>
<dbReference type="GeneTree" id="ENSGT00390000002112"/>
<dbReference type="STRING" id="48699.ENSPLAP00000018322"/>
<dbReference type="Pfam" id="PF09743">
    <property type="entry name" value="E3_UFM1_ligase"/>
    <property type="match status" value="1"/>
</dbReference>
<dbReference type="GO" id="GO:0005789">
    <property type="term" value="C:endoplasmic reticulum membrane"/>
    <property type="evidence" value="ECO:0007669"/>
    <property type="project" value="TreeGrafter"/>
</dbReference>
<dbReference type="Pfam" id="PF25870">
    <property type="entry name" value="WHD_UFL1_5th"/>
    <property type="match status" value="1"/>
</dbReference>
<evidence type="ECO:0000256" key="7">
    <source>
        <dbReference type="SAM" id="MobiDB-lite"/>
    </source>
</evidence>
<dbReference type="PANTHER" id="PTHR31057">
    <property type="entry name" value="E3 UFM1-PROTEIN LIGASE 1"/>
    <property type="match status" value="1"/>
</dbReference>
<keyword evidence="3" id="KW-0808">Transferase</keyword>
<dbReference type="KEGG" id="plai:106963424"/>
<dbReference type="GO" id="GO:1990592">
    <property type="term" value="P:protein K69-linked ufmylation"/>
    <property type="evidence" value="ECO:0007669"/>
    <property type="project" value="TreeGrafter"/>
</dbReference>
<comment type="similarity">
    <text evidence="1">Belongs to the UFL1 family.</text>
</comment>
<sequence length="793" mass="88935">MAADWEEIRRLAADFQRAQFADTVQRLSERNCIEIITKLVQDRKLDVVHTLDGKEYITPTQISREIRDELYVHGGRINIVDLQQIINVDWVHVENRANDIAKSDKGVQLVLGQLIDDAYLNHLAEEVNDKLQEAGLVSMAELCKSYDLPGDFLTEEVLKRLGKLIEGEMDQYNRGVIFTRAFVARHKARIRGLFSGITRPIPVSSMIAAFGFQEHLLYTVLEELVNSGRLKGSVVGGRQDKAVYIPDIYARTQNAWVDSFLQQNGYLEFDALLRLGIPDPSSYIKKRFRSSKLLFLRATCVGQALVDQVEASVEEAVNSATWTDLQSILPTCLSMEDMGMLINQALRNANVQSQAIVLGGTVVVSEKFIGICQALFEDAMQQKAQKEVKNNPVFLITEEDLKQASALAEIAAPSKKERRDAERRKKAAEGSGSAKAGGGGNAREIRIRKTKKKGRRDEDSDEETGASQQSRNRPAEAPFMAQEEIAAILEDRLNDCPEDILSELAELLVRPLTKAYQDVLRTVFMSSNSSPSAACKKKSMKDLQEEISNLYNNIRLFERGTKLFSDETQIQITKHILKTLCTDVTNILVNFLAADLMMSVDNPSTITTEVRVKILGKLSEETRGPLMKLHNCLNGKTMEDFLSSLEDSAEVCGFMLKKGDKKKERQAQFLHRQALTEQLKEAEDPALVLHLTSVLLFQASTHCMLHAPGRCVPQVIGILTGRIPPEQQQLLSAYQGLVVKQLVCQNQSRKQEEEDGDEEEKEEVRKVHAQLLTLTPQVKQLVLSQRKTSVNED</sequence>
<dbReference type="InterPro" id="IPR018611">
    <property type="entry name" value="Ufl1"/>
</dbReference>